<dbReference type="InterPro" id="IPR053191">
    <property type="entry name" value="DcsG_Biosynth_Enzyme"/>
</dbReference>
<evidence type="ECO:0000259" key="3">
    <source>
        <dbReference type="PROSITE" id="PS50975"/>
    </source>
</evidence>
<dbReference type="PANTHER" id="PTHR39217">
    <property type="match status" value="1"/>
</dbReference>
<sequence>MKTIALVTAVAATGHDEDLAPLLAACNAAGLRARIVAWDDATISWGRFDMALLRSPWDYTERLAEFLGWCGHVQQVTRLLNPLDIVGWNTDKHYLAELRAAGVPVVATAFVEPDAEPLEALQAFLGSEAAAEFVVKPAVSAGARDTQRYSRAQDFAAGNHIARLLEQGRSVMLQPYLRSVDSLGEVALVYFDGQFSHAINKGALLHPDQPATATPHASGDISPRQADPAERQLAETVLSALASLLQLQAPPAYARIDLLRDDAGQPRLLELELIEPSLFFAHAPGSAERFVANLARHVNA</sequence>
<proteinExistence type="predicted"/>
<dbReference type="PROSITE" id="PS50975">
    <property type="entry name" value="ATP_GRASP"/>
    <property type="match status" value="1"/>
</dbReference>
<dbReference type="PANTHER" id="PTHR39217:SF1">
    <property type="entry name" value="GLUTATHIONE SYNTHETASE"/>
    <property type="match status" value="1"/>
</dbReference>
<keyword evidence="5" id="KW-1185">Reference proteome</keyword>
<accession>A0ABX0A9Z5</accession>
<feature type="region of interest" description="Disordered" evidence="2">
    <location>
        <begin position="206"/>
        <end position="229"/>
    </location>
</feature>
<name>A0ABX0A9Z5_9GAMM</name>
<evidence type="ECO:0000256" key="1">
    <source>
        <dbReference type="PROSITE-ProRule" id="PRU00409"/>
    </source>
</evidence>
<keyword evidence="1" id="KW-0547">Nucleotide-binding</keyword>
<organism evidence="4 5">
    <name type="scientific">Pseudoxanthomonas gei</name>
    <dbReference type="NCBI Taxonomy" id="1383030"/>
    <lineage>
        <taxon>Bacteria</taxon>
        <taxon>Pseudomonadati</taxon>
        <taxon>Pseudomonadota</taxon>
        <taxon>Gammaproteobacteria</taxon>
        <taxon>Lysobacterales</taxon>
        <taxon>Lysobacteraceae</taxon>
        <taxon>Pseudoxanthomonas</taxon>
    </lineage>
</organism>
<reference evidence="4 5" key="1">
    <citation type="submission" date="2018-07" db="EMBL/GenBank/DDBJ databases">
        <title>Whole genome Sequencing of Pseudoxanthomonas gei KCTC 32298 (T).</title>
        <authorList>
            <person name="Kumar S."/>
            <person name="Bansal K."/>
            <person name="Kaur A."/>
            <person name="Patil P."/>
            <person name="Sharma S."/>
            <person name="Patil P.B."/>
        </authorList>
    </citation>
    <scope>NUCLEOTIDE SEQUENCE [LARGE SCALE GENOMIC DNA]</scope>
    <source>
        <strain evidence="4 5">KCTC 32298</strain>
    </source>
</reference>
<dbReference type="EMBL" id="QOVG01000003">
    <property type="protein sequence ID" value="NDK38337.1"/>
    <property type="molecule type" value="Genomic_DNA"/>
</dbReference>
<keyword evidence="1" id="KW-0067">ATP-binding</keyword>
<evidence type="ECO:0000313" key="4">
    <source>
        <dbReference type="EMBL" id="NDK38337.1"/>
    </source>
</evidence>
<evidence type="ECO:0000313" key="5">
    <source>
        <dbReference type="Proteomes" id="UP001429354"/>
    </source>
</evidence>
<gene>
    <name evidence="4" type="ORF">DT603_05710</name>
</gene>
<dbReference type="InterPro" id="IPR011761">
    <property type="entry name" value="ATP-grasp"/>
</dbReference>
<feature type="domain" description="ATP-grasp" evidence="3">
    <location>
        <begin position="95"/>
        <end position="299"/>
    </location>
</feature>
<evidence type="ECO:0000256" key="2">
    <source>
        <dbReference type="SAM" id="MobiDB-lite"/>
    </source>
</evidence>
<dbReference type="Proteomes" id="UP001429354">
    <property type="component" value="Unassembled WGS sequence"/>
</dbReference>
<protein>
    <recommendedName>
        <fullName evidence="3">ATP-grasp domain-containing protein</fullName>
    </recommendedName>
</protein>
<dbReference type="RefSeq" id="WP_162348902.1">
    <property type="nucleotide sequence ID" value="NZ_QOVG01000003.1"/>
</dbReference>
<comment type="caution">
    <text evidence="4">The sequence shown here is derived from an EMBL/GenBank/DDBJ whole genome shotgun (WGS) entry which is preliminary data.</text>
</comment>
<dbReference type="SUPFAM" id="SSF56059">
    <property type="entry name" value="Glutathione synthetase ATP-binding domain-like"/>
    <property type="match status" value="1"/>
</dbReference>